<evidence type="ECO:0000256" key="1">
    <source>
        <dbReference type="SAM" id="MobiDB-lite"/>
    </source>
</evidence>
<dbReference type="Proteomes" id="UP001596407">
    <property type="component" value="Unassembled WGS sequence"/>
</dbReference>
<reference evidence="3 4" key="1">
    <citation type="journal article" date="2019" name="Int. J. Syst. Evol. Microbiol.">
        <title>The Global Catalogue of Microorganisms (GCM) 10K type strain sequencing project: providing services to taxonomists for standard genome sequencing and annotation.</title>
        <authorList>
            <consortium name="The Broad Institute Genomics Platform"/>
            <consortium name="The Broad Institute Genome Sequencing Center for Infectious Disease"/>
            <person name="Wu L."/>
            <person name="Ma J."/>
        </authorList>
    </citation>
    <scope>NUCLEOTIDE SEQUENCE [LARGE SCALE GENOMIC DNA]</scope>
    <source>
        <strain evidence="3 4">DT72</strain>
    </source>
</reference>
<feature type="transmembrane region" description="Helical" evidence="2">
    <location>
        <begin position="77"/>
        <end position="99"/>
    </location>
</feature>
<feature type="region of interest" description="Disordered" evidence="1">
    <location>
        <begin position="1"/>
        <end position="27"/>
    </location>
</feature>
<keyword evidence="2" id="KW-0812">Transmembrane</keyword>
<feature type="transmembrane region" description="Helical" evidence="2">
    <location>
        <begin position="54"/>
        <end position="71"/>
    </location>
</feature>
<comment type="caution">
    <text evidence="3">The sequence shown here is derived from an EMBL/GenBank/DDBJ whole genome shotgun (WGS) entry which is preliminary data.</text>
</comment>
<gene>
    <name evidence="3" type="ORF">ACFQJ6_00570</name>
</gene>
<dbReference type="RefSeq" id="WP_276282518.1">
    <property type="nucleotide sequence ID" value="NZ_CP119810.1"/>
</dbReference>
<keyword evidence="2" id="KW-1133">Transmembrane helix</keyword>
<evidence type="ECO:0000256" key="2">
    <source>
        <dbReference type="SAM" id="Phobius"/>
    </source>
</evidence>
<feature type="transmembrane region" description="Helical" evidence="2">
    <location>
        <begin position="150"/>
        <end position="174"/>
    </location>
</feature>
<evidence type="ECO:0000313" key="4">
    <source>
        <dbReference type="Proteomes" id="UP001596407"/>
    </source>
</evidence>
<dbReference type="AlphaFoldDB" id="A0ABD5WE65"/>
<evidence type="ECO:0000313" key="3">
    <source>
        <dbReference type="EMBL" id="MFC7078847.1"/>
    </source>
</evidence>
<sequence>MATDSESSARSERRPERNQGEASAGRQVLLEEARTTTDQQLAQINKNEVAAVRTVRLTFVLLGLLTGGSHLSSFPDLGLFGVLGMWSLVGSLVAGLFVYGTTKLFIGSRPDELSIDYTERPVSEETYVELLSRYEAGTLRNQRILYSNGFILSISRLFLASAVVLVALGLASHFPVPLQASIRS</sequence>
<keyword evidence="4" id="KW-1185">Reference proteome</keyword>
<name>A0ABD5WE65_9EURY</name>
<organism evidence="3 4">
    <name type="scientific">Halorussus caseinilyticus</name>
    <dbReference type="NCBI Taxonomy" id="3034025"/>
    <lineage>
        <taxon>Archaea</taxon>
        <taxon>Methanobacteriati</taxon>
        <taxon>Methanobacteriota</taxon>
        <taxon>Stenosarchaea group</taxon>
        <taxon>Halobacteria</taxon>
        <taxon>Halobacteriales</taxon>
        <taxon>Haladaptataceae</taxon>
        <taxon>Halorussus</taxon>
    </lineage>
</organism>
<accession>A0ABD5WE65</accession>
<feature type="compositionally biased region" description="Basic and acidic residues" evidence="1">
    <location>
        <begin position="7"/>
        <end position="19"/>
    </location>
</feature>
<keyword evidence="2" id="KW-0472">Membrane</keyword>
<dbReference type="GeneID" id="79305279"/>
<proteinExistence type="predicted"/>
<protein>
    <submittedName>
        <fullName evidence="3">Uncharacterized protein</fullName>
    </submittedName>
</protein>
<dbReference type="EMBL" id="JBHSZH010000001">
    <property type="protein sequence ID" value="MFC7078847.1"/>
    <property type="molecule type" value="Genomic_DNA"/>
</dbReference>